<dbReference type="AlphaFoldDB" id="A0AAV7NL38"/>
<name>A0AAV7NL38_PLEWA</name>
<keyword evidence="6" id="KW-0677">Repeat</keyword>
<dbReference type="InterPro" id="IPR001881">
    <property type="entry name" value="EGF-like_Ca-bd_dom"/>
</dbReference>
<dbReference type="SMART" id="SM00179">
    <property type="entry name" value="EGF_CA"/>
    <property type="match status" value="2"/>
</dbReference>
<dbReference type="Gene3D" id="4.10.740.10">
    <property type="entry name" value="Coagulation Factor IX"/>
    <property type="match status" value="1"/>
</dbReference>
<dbReference type="PIRSF" id="PIRSF001143">
    <property type="entry name" value="Factor_X"/>
    <property type="match status" value="1"/>
</dbReference>
<keyword evidence="16" id="KW-1185">Reference proteome</keyword>
<dbReference type="InterPro" id="IPR001314">
    <property type="entry name" value="Peptidase_S1A"/>
</dbReference>
<dbReference type="InterPro" id="IPR000294">
    <property type="entry name" value="GLA_domain"/>
</dbReference>
<dbReference type="SUPFAM" id="SSF57630">
    <property type="entry name" value="GLA-domain"/>
    <property type="match status" value="1"/>
</dbReference>
<comment type="caution">
    <text evidence="10">Lacks conserved residue(s) required for the propagation of feature annotation.</text>
</comment>
<feature type="domain" description="Gla" evidence="14">
    <location>
        <begin position="42"/>
        <end position="88"/>
    </location>
</feature>
<dbReference type="SUPFAM" id="SSF50494">
    <property type="entry name" value="Trypsin-like serine proteases"/>
    <property type="match status" value="1"/>
</dbReference>
<dbReference type="PRINTS" id="PR00722">
    <property type="entry name" value="CHYMOTRYPSIN"/>
</dbReference>
<dbReference type="InterPro" id="IPR050442">
    <property type="entry name" value="Peptidase_S1_coag_factors"/>
</dbReference>
<evidence type="ECO:0000256" key="3">
    <source>
        <dbReference type="ARBA" id="ARBA00022525"/>
    </source>
</evidence>
<dbReference type="Gene3D" id="2.10.25.10">
    <property type="entry name" value="Laminin"/>
    <property type="match status" value="2"/>
</dbReference>
<evidence type="ECO:0000313" key="15">
    <source>
        <dbReference type="EMBL" id="KAJ1116757.1"/>
    </source>
</evidence>
<organism evidence="15 16">
    <name type="scientific">Pleurodeles waltl</name>
    <name type="common">Iberian ribbed newt</name>
    <dbReference type="NCBI Taxonomy" id="8319"/>
    <lineage>
        <taxon>Eukaryota</taxon>
        <taxon>Metazoa</taxon>
        <taxon>Chordata</taxon>
        <taxon>Craniata</taxon>
        <taxon>Vertebrata</taxon>
        <taxon>Euteleostomi</taxon>
        <taxon>Amphibia</taxon>
        <taxon>Batrachia</taxon>
        <taxon>Caudata</taxon>
        <taxon>Salamandroidea</taxon>
        <taxon>Salamandridae</taxon>
        <taxon>Pleurodelinae</taxon>
        <taxon>Pleurodeles</taxon>
    </lineage>
</organism>
<dbReference type="GO" id="GO:0007596">
    <property type="term" value="P:blood coagulation"/>
    <property type="evidence" value="ECO:0007669"/>
    <property type="project" value="InterPro"/>
</dbReference>
<dbReference type="GO" id="GO:0005509">
    <property type="term" value="F:calcium ion binding"/>
    <property type="evidence" value="ECO:0007669"/>
    <property type="project" value="InterPro"/>
</dbReference>
<feature type="disulfide bond" evidence="10">
    <location>
        <begin position="114"/>
        <end position="123"/>
    </location>
</feature>
<sequence>MKMANQVTAKWVLFLMFLHEAEQTVFLSAENANQVMQRYKRANFMLIEEILPGNLERECLEERCNYEEAREYFEDKGKTDMFWPAYFGGRQCSSSPCLNNGNCTDTIRSYRCNCAEGYKGTVCQFANNECYPQMSDGCQHFCTPGYDTYYCSCAEGYDLGKDDKSCVPTEPYACGRVFDQNVEAQGNTNNETETLKVQFPWQVLLVDSSGKEFCSGAILNSKFVLTTAECASMHHNFKVATGLVGMTAADDHKQIIPVHQIHTHMRYSKEKGENDIALLQLSKPIEYNMHHLPICIPERDFAEHVLIPQQVGIISALRLQEEDVLDSLPLQFQVSYLQKAMCEALLNITHTNRMFCGYSEEIINGTLAGGGVFATEQNGTWFLTGITGSWSMQISHLNVVLFTKVSRYITWFNQIMK</sequence>
<dbReference type="Pfam" id="PF00089">
    <property type="entry name" value="Trypsin"/>
    <property type="match status" value="1"/>
</dbReference>
<keyword evidence="7" id="KW-0106">Calcium</keyword>
<dbReference type="Pfam" id="PF00008">
    <property type="entry name" value="EGF"/>
    <property type="match status" value="1"/>
</dbReference>
<evidence type="ECO:0000256" key="2">
    <source>
        <dbReference type="ARBA" id="ARBA00022479"/>
    </source>
</evidence>
<dbReference type="Pfam" id="PF00594">
    <property type="entry name" value="Gla"/>
    <property type="match status" value="1"/>
</dbReference>
<accession>A0AAV7NL38</accession>
<comment type="caution">
    <text evidence="15">The sequence shown here is derived from an EMBL/GenBank/DDBJ whole genome shotgun (WGS) entry which is preliminary data.</text>
</comment>
<dbReference type="SMART" id="SM00020">
    <property type="entry name" value="Tryp_SPc"/>
    <property type="match status" value="1"/>
</dbReference>
<dbReference type="SUPFAM" id="SSF57196">
    <property type="entry name" value="EGF/Laminin"/>
    <property type="match status" value="1"/>
</dbReference>
<dbReference type="InterPro" id="IPR009003">
    <property type="entry name" value="Peptidase_S1_PA"/>
</dbReference>
<evidence type="ECO:0000256" key="9">
    <source>
        <dbReference type="ARBA" id="ARBA00023180"/>
    </source>
</evidence>
<dbReference type="FunFam" id="2.10.25.10:FF:000480">
    <property type="entry name" value="Protein Z, vitamin K-dependent plasma glycoprotein"/>
    <property type="match status" value="1"/>
</dbReference>
<dbReference type="CDD" id="cd00054">
    <property type="entry name" value="EGF_CA"/>
    <property type="match status" value="1"/>
</dbReference>
<evidence type="ECO:0000256" key="7">
    <source>
        <dbReference type="ARBA" id="ARBA00022837"/>
    </source>
</evidence>
<dbReference type="PROSITE" id="PS00022">
    <property type="entry name" value="EGF_1"/>
    <property type="match status" value="1"/>
</dbReference>
<dbReference type="SMART" id="SM00069">
    <property type="entry name" value="GLA"/>
    <property type="match status" value="1"/>
</dbReference>
<feature type="domain" description="EGF-like" evidence="12">
    <location>
        <begin position="88"/>
        <end position="124"/>
    </location>
</feature>
<dbReference type="PROSITE" id="PS00011">
    <property type="entry name" value="GLA_1"/>
    <property type="match status" value="1"/>
</dbReference>
<dbReference type="EMBL" id="JANPWB010000012">
    <property type="protein sequence ID" value="KAJ1116757.1"/>
    <property type="molecule type" value="Genomic_DNA"/>
</dbReference>
<dbReference type="InterPro" id="IPR017857">
    <property type="entry name" value="Coagulation_fac-like_Gla_dom"/>
</dbReference>
<proteinExistence type="predicted"/>
<dbReference type="Gene3D" id="2.40.10.10">
    <property type="entry name" value="Trypsin-like serine proteases"/>
    <property type="match status" value="2"/>
</dbReference>
<feature type="signal peptide" evidence="11">
    <location>
        <begin position="1"/>
        <end position="23"/>
    </location>
</feature>
<evidence type="ECO:0000259" key="14">
    <source>
        <dbReference type="PROSITE" id="PS50998"/>
    </source>
</evidence>
<evidence type="ECO:0000256" key="4">
    <source>
        <dbReference type="ARBA" id="ARBA00022536"/>
    </source>
</evidence>
<dbReference type="Proteomes" id="UP001066276">
    <property type="component" value="Chromosome 8"/>
</dbReference>
<keyword evidence="5 11" id="KW-0732">Signal</keyword>
<evidence type="ECO:0000259" key="13">
    <source>
        <dbReference type="PROSITE" id="PS50240"/>
    </source>
</evidence>
<dbReference type="PROSITE" id="PS00010">
    <property type="entry name" value="ASX_HYDROXYL"/>
    <property type="match status" value="1"/>
</dbReference>
<dbReference type="GO" id="GO:0004252">
    <property type="term" value="F:serine-type endopeptidase activity"/>
    <property type="evidence" value="ECO:0007669"/>
    <property type="project" value="InterPro"/>
</dbReference>
<dbReference type="InterPro" id="IPR012224">
    <property type="entry name" value="Pept_S1A_FX"/>
</dbReference>
<dbReference type="GO" id="GO:0005615">
    <property type="term" value="C:extracellular space"/>
    <property type="evidence" value="ECO:0007669"/>
    <property type="project" value="TreeGrafter"/>
</dbReference>
<feature type="chain" id="PRO_5043933482" evidence="11">
    <location>
        <begin position="24"/>
        <end position="417"/>
    </location>
</feature>
<dbReference type="InterPro" id="IPR000742">
    <property type="entry name" value="EGF"/>
</dbReference>
<keyword evidence="2" id="KW-0301">Gamma-carboxyglutamic acid</keyword>
<dbReference type="InterPro" id="IPR035972">
    <property type="entry name" value="GLA-like_dom_SF"/>
</dbReference>
<evidence type="ECO:0000256" key="11">
    <source>
        <dbReference type="SAM" id="SignalP"/>
    </source>
</evidence>
<dbReference type="PRINTS" id="PR00001">
    <property type="entry name" value="GLABLOOD"/>
</dbReference>
<reference evidence="15" key="1">
    <citation type="journal article" date="2022" name="bioRxiv">
        <title>Sequencing and chromosome-scale assembly of the giantPleurodeles waltlgenome.</title>
        <authorList>
            <person name="Brown T."/>
            <person name="Elewa A."/>
            <person name="Iarovenko S."/>
            <person name="Subramanian E."/>
            <person name="Araus A.J."/>
            <person name="Petzold A."/>
            <person name="Susuki M."/>
            <person name="Suzuki K.-i.T."/>
            <person name="Hayashi T."/>
            <person name="Toyoda A."/>
            <person name="Oliveira C."/>
            <person name="Osipova E."/>
            <person name="Leigh N.D."/>
            <person name="Simon A."/>
            <person name="Yun M.H."/>
        </authorList>
    </citation>
    <scope>NUCLEOTIDE SEQUENCE</scope>
    <source>
        <strain evidence="15">20211129_DDA</strain>
        <tissue evidence="15">Liver</tissue>
    </source>
</reference>
<dbReference type="PANTHER" id="PTHR24278">
    <property type="entry name" value="COAGULATION FACTOR"/>
    <property type="match status" value="1"/>
</dbReference>
<dbReference type="PROSITE" id="PS01186">
    <property type="entry name" value="EGF_2"/>
    <property type="match status" value="1"/>
</dbReference>
<dbReference type="FunFam" id="2.10.25.10:FF:000122">
    <property type="entry name" value="Protein crumbs homolog 2"/>
    <property type="match status" value="1"/>
</dbReference>
<evidence type="ECO:0000256" key="10">
    <source>
        <dbReference type="PROSITE-ProRule" id="PRU00076"/>
    </source>
</evidence>
<evidence type="ECO:0000256" key="1">
    <source>
        <dbReference type="ARBA" id="ARBA00004613"/>
    </source>
</evidence>
<keyword evidence="4 10" id="KW-0245">EGF-like domain</keyword>
<feature type="domain" description="Peptidase S1" evidence="13">
    <location>
        <begin position="184"/>
        <end position="417"/>
    </location>
</feature>
<evidence type="ECO:0000256" key="6">
    <source>
        <dbReference type="ARBA" id="ARBA00022737"/>
    </source>
</evidence>
<gene>
    <name evidence="15" type="ORF">NDU88_004963</name>
</gene>
<evidence type="ECO:0000256" key="8">
    <source>
        <dbReference type="ARBA" id="ARBA00023157"/>
    </source>
</evidence>
<dbReference type="InterPro" id="IPR001254">
    <property type="entry name" value="Trypsin_dom"/>
</dbReference>
<dbReference type="PROSITE" id="PS50998">
    <property type="entry name" value="GLA_2"/>
    <property type="match status" value="1"/>
</dbReference>
<dbReference type="GO" id="GO:0006508">
    <property type="term" value="P:proteolysis"/>
    <property type="evidence" value="ECO:0007669"/>
    <property type="project" value="InterPro"/>
</dbReference>
<dbReference type="InterPro" id="IPR043504">
    <property type="entry name" value="Peptidase_S1_PA_chymotrypsin"/>
</dbReference>
<protein>
    <submittedName>
        <fullName evidence="15">Uncharacterized protein</fullName>
    </submittedName>
</protein>
<dbReference type="SMART" id="SM00181">
    <property type="entry name" value="EGF"/>
    <property type="match status" value="2"/>
</dbReference>
<evidence type="ECO:0000256" key="5">
    <source>
        <dbReference type="ARBA" id="ARBA00022729"/>
    </source>
</evidence>
<keyword evidence="9" id="KW-0325">Glycoprotein</keyword>
<dbReference type="InterPro" id="IPR000152">
    <property type="entry name" value="EGF-type_Asp/Asn_hydroxyl_site"/>
</dbReference>
<comment type="subcellular location">
    <subcellularLocation>
        <location evidence="1">Secreted</location>
    </subcellularLocation>
</comment>
<dbReference type="Pfam" id="PF14670">
    <property type="entry name" value="FXa_inhibition"/>
    <property type="match status" value="1"/>
</dbReference>
<dbReference type="FunFam" id="4.10.740.10:FF:000001">
    <property type="entry name" value="vitamin K-dependent protein S"/>
    <property type="match status" value="1"/>
</dbReference>
<keyword evidence="8 10" id="KW-1015">Disulfide bond</keyword>
<dbReference type="CDD" id="cd00190">
    <property type="entry name" value="Tryp_SPc"/>
    <property type="match status" value="1"/>
</dbReference>
<dbReference type="PROSITE" id="PS50026">
    <property type="entry name" value="EGF_3"/>
    <property type="match status" value="1"/>
</dbReference>
<evidence type="ECO:0000313" key="16">
    <source>
        <dbReference type="Proteomes" id="UP001066276"/>
    </source>
</evidence>
<evidence type="ECO:0000259" key="12">
    <source>
        <dbReference type="PROSITE" id="PS50026"/>
    </source>
</evidence>
<dbReference type="PROSITE" id="PS50240">
    <property type="entry name" value="TRYPSIN_DOM"/>
    <property type="match status" value="1"/>
</dbReference>
<dbReference type="FunFam" id="2.40.10.10:FF:000068">
    <property type="entry name" value="transmembrane protease serine 2"/>
    <property type="match status" value="1"/>
</dbReference>
<keyword evidence="3" id="KW-0964">Secreted</keyword>
<dbReference type="PANTHER" id="PTHR24278:SF20">
    <property type="entry name" value="VITAMIN K-DEPENDENT PROTEIN Z"/>
    <property type="match status" value="1"/>
</dbReference>